<keyword evidence="3" id="KW-0812">Transmembrane</keyword>
<keyword evidence="4" id="KW-1133">Transmembrane helix</keyword>
<organism evidence="6 7">
    <name type="scientific">Desulfobaculum xiamenense</name>
    <dbReference type="NCBI Taxonomy" id="995050"/>
    <lineage>
        <taxon>Bacteria</taxon>
        <taxon>Pseudomonadati</taxon>
        <taxon>Thermodesulfobacteriota</taxon>
        <taxon>Desulfovibrionia</taxon>
        <taxon>Desulfovibrionales</taxon>
        <taxon>Desulfovibrionaceae</taxon>
        <taxon>Desulfobaculum</taxon>
    </lineage>
</organism>
<evidence type="ECO:0000313" key="7">
    <source>
        <dbReference type="Proteomes" id="UP000580856"/>
    </source>
</evidence>
<dbReference type="RefSeq" id="WP_167941622.1">
    <property type="nucleotide sequence ID" value="NZ_JAATJA010000002.1"/>
</dbReference>
<comment type="subcellular location">
    <subcellularLocation>
        <location evidence="1">Membrane</location>
        <topology evidence="1">Single-pass membrane protein</topology>
    </subcellularLocation>
</comment>
<dbReference type="SUPFAM" id="SSF54523">
    <property type="entry name" value="Pili subunits"/>
    <property type="match status" value="1"/>
</dbReference>
<dbReference type="EMBL" id="JAATJA010000002">
    <property type="protein sequence ID" value="NJB68568.1"/>
    <property type="molecule type" value="Genomic_DNA"/>
</dbReference>
<evidence type="ECO:0000256" key="4">
    <source>
        <dbReference type="ARBA" id="ARBA00022989"/>
    </source>
</evidence>
<proteinExistence type="predicted"/>
<sequence>MKQNNRKKNGFTMIELIAVIVILGILAAAAVPRFLDARADAREAAADGIIAAWQSECSLRVANAALNDATTIVCPTGAAADTSWTHEVANSGLSIVGAVGTGTGGTGQCTFQVTGTGLTRSVTYTLPTGFTGS</sequence>
<evidence type="ECO:0000313" key="6">
    <source>
        <dbReference type="EMBL" id="NJB68568.1"/>
    </source>
</evidence>
<dbReference type="AlphaFoldDB" id="A0A846QK35"/>
<evidence type="ECO:0000256" key="5">
    <source>
        <dbReference type="ARBA" id="ARBA00023136"/>
    </source>
</evidence>
<evidence type="ECO:0000256" key="1">
    <source>
        <dbReference type="ARBA" id="ARBA00004167"/>
    </source>
</evidence>
<name>A0A846QK35_9BACT</name>
<dbReference type="Gene3D" id="3.30.700.10">
    <property type="entry name" value="Glycoprotein, Type 4 Pilin"/>
    <property type="match status" value="1"/>
</dbReference>
<reference evidence="6 7" key="1">
    <citation type="submission" date="2020-03" db="EMBL/GenBank/DDBJ databases">
        <title>Genomic Encyclopedia of Type Strains, Phase IV (KMG-IV): sequencing the most valuable type-strain genomes for metagenomic binning, comparative biology and taxonomic classification.</title>
        <authorList>
            <person name="Goeker M."/>
        </authorList>
    </citation>
    <scope>NUCLEOTIDE SEQUENCE [LARGE SCALE GENOMIC DNA]</scope>
    <source>
        <strain evidence="6 7">DSM 24233</strain>
    </source>
</reference>
<dbReference type="Pfam" id="PF07963">
    <property type="entry name" value="N_methyl"/>
    <property type="match status" value="1"/>
</dbReference>
<evidence type="ECO:0000256" key="2">
    <source>
        <dbReference type="ARBA" id="ARBA00022481"/>
    </source>
</evidence>
<dbReference type="Proteomes" id="UP000580856">
    <property type="component" value="Unassembled WGS sequence"/>
</dbReference>
<dbReference type="InterPro" id="IPR045584">
    <property type="entry name" value="Pilin-like"/>
</dbReference>
<accession>A0A846QK35</accession>
<protein>
    <submittedName>
        <fullName evidence="6">MSHA pilin protein MshA</fullName>
    </submittedName>
</protein>
<gene>
    <name evidence="6" type="ORF">GGQ74_002241</name>
</gene>
<dbReference type="PANTHER" id="PTHR30093:SF44">
    <property type="entry name" value="TYPE II SECRETION SYSTEM CORE PROTEIN G"/>
    <property type="match status" value="1"/>
</dbReference>
<dbReference type="PANTHER" id="PTHR30093">
    <property type="entry name" value="GENERAL SECRETION PATHWAY PROTEIN G"/>
    <property type="match status" value="1"/>
</dbReference>
<dbReference type="InterPro" id="IPR012902">
    <property type="entry name" value="N_methyl_site"/>
</dbReference>
<dbReference type="GO" id="GO:0016020">
    <property type="term" value="C:membrane"/>
    <property type="evidence" value="ECO:0007669"/>
    <property type="project" value="UniProtKB-SubCell"/>
</dbReference>
<keyword evidence="2" id="KW-0488">Methylation</keyword>
<keyword evidence="7" id="KW-1185">Reference proteome</keyword>
<keyword evidence="5" id="KW-0472">Membrane</keyword>
<evidence type="ECO:0000256" key="3">
    <source>
        <dbReference type="ARBA" id="ARBA00022692"/>
    </source>
</evidence>
<dbReference type="NCBIfam" id="TIGR02532">
    <property type="entry name" value="IV_pilin_GFxxxE"/>
    <property type="match status" value="1"/>
</dbReference>
<comment type="caution">
    <text evidence="6">The sequence shown here is derived from an EMBL/GenBank/DDBJ whole genome shotgun (WGS) entry which is preliminary data.</text>
</comment>